<reference evidence="3" key="1">
    <citation type="submission" date="2018-12" db="EMBL/GenBank/DDBJ databases">
        <title>The complete genome of Metarhizium rileyi, a key fungal pathogen of Lepidoptera.</title>
        <authorList>
            <person name="Binneck E."/>
            <person name="Lastra C.C.L."/>
            <person name="Sosa-Gomez D.R."/>
        </authorList>
    </citation>
    <scope>NUCLEOTIDE SEQUENCE [LARGE SCALE GENOMIC DNA]</scope>
    <source>
        <strain evidence="3">Cep018-CH2</strain>
    </source>
</reference>
<feature type="chain" id="PRO_5022665106" description="Glycoside hydrolase subgroup catalytic core" evidence="1">
    <location>
        <begin position="18"/>
        <end position="557"/>
    </location>
</feature>
<name>A0A5C6G7I0_METRR</name>
<evidence type="ECO:0000256" key="1">
    <source>
        <dbReference type="SAM" id="SignalP"/>
    </source>
</evidence>
<dbReference type="EMBL" id="SBHS01000030">
    <property type="protein sequence ID" value="TWU72291.1"/>
    <property type="molecule type" value="Genomic_DNA"/>
</dbReference>
<dbReference type="Proteomes" id="UP000317257">
    <property type="component" value="Unassembled WGS sequence"/>
</dbReference>
<feature type="signal peptide" evidence="1">
    <location>
        <begin position="1"/>
        <end position="17"/>
    </location>
</feature>
<accession>A0A5C6G7I0</accession>
<keyword evidence="1" id="KW-0732">Signal</keyword>
<dbReference type="AlphaFoldDB" id="A0A5C6G7I0"/>
<protein>
    <recommendedName>
        <fullName evidence="4">Glycoside hydrolase subgroup catalytic core</fullName>
    </recommendedName>
</protein>
<evidence type="ECO:0000313" key="2">
    <source>
        <dbReference type="EMBL" id="TWU72291.1"/>
    </source>
</evidence>
<dbReference type="Gene3D" id="3.20.20.80">
    <property type="entry name" value="Glycosidases"/>
    <property type="match status" value="1"/>
</dbReference>
<comment type="caution">
    <text evidence="2">The sequence shown here is derived from an EMBL/GenBank/DDBJ whole genome shotgun (WGS) entry which is preliminary data.</text>
</comment>
<gene>
    <name evidence="2" type="ORF">ED733_003540</name>
</gene>
<proteinExistence type="predicted"/>
<evidence type="ECO:0008006" key="4">
    <source>
        <dbReference type="Google" id="ProtNLM"/>
    </source>
</evidence>
<sequence>MGAFAVIRLLLIGLVSARETGNHPDWPRWCGKAYQPHFEPGGETIEPPALPNGPALDIQFRPRYSIYLESEKNAEFVVNAAISKWHGQPWPNLGTPDVAPPVVFTINLVSNNHVLVSNRLNVSTTGNVFAFDLASLKASLDPYEVVLFGATEDGVSTVTTTSELLFLPEKKTGSVVKLDHLNGGFLFRSPSTRNKFEPFLPYGYYASCDGFLCDKDFVRKIRAYKDLGLNSMVSLTTVQNSRATYEYMDILDLRYMYDLRGSYKNLTAVREQVSAIRNFEGIYSYWGADEPDGHQDPFDLLPKARNLIRQLDPYQPVSVTLNCQNFYYKEYTAGADFVMKDVYPIAINGTFSKWGTPCNTTYGDCGCDNCQGNVQDVSSRLDNLLQYESWLGLWPKTKAHNPQTFHGENYWFRDPTDEEEVAMNALSFNHDAKVIASWVWPFSDSLGKIMGQFGSTVANQPVRDLIVTGKAQRVHLKGHEVVDAAYWVGKKQLLVSVVNGGYESIGEEILIPLPESIALKSKDGVVWGNGTWTLVDGEVRLSRQSGMATNMIILGVG</sequence>
<evidence type="ECO:0000313" key="3">
    <source>
        <dbReference type="Proteomes" id="UP000317257"/>
    </source>
</evidence>
<organism evidence="2 3">
    <name type="scientific">Metarhizium rileyi (strain RCEF 4871)</name>
    <name type="common">Nomuraea rileyi</name>
    <dbReference type="NCBI Taxonomy" id="1649241"/>
    <lineage>
        <taxon>Eukaryota</taxon>
        <taxon>Fungi</taxon>
        <taxon>Dikarya</taxon>
        <taxon>Ascomycota</taxon>
        <taxon>Pezizomycotina</taxon>
        <taxon>Sordariomycetes</taxon>
        <taxon>Hypocreomycetidae</taxon>
        <taxon>Hypocreales</taxon>
        <taxon>Clavicipitaceae</taxon>
        <taxon>Metarhizium</taxon>
    </lineage>
</organism>